<evidence type="ECO:0000256" key="9">
    <source>
        <dbReference type="ARBA" id="ARBA00023306"/>
    </source>
</evidence>
<dbReference type="FunFam" id="1.10.10.10:FF:000100">
    <property type="entry name" value="E2F transcription factor 8"/>
    <property type="match status" value="1"/>
</dbReference>
<keyword evidence="7 10" id="KW-0804">Transcription</keyword>
<organism evidence="13">
    <name type="scientific">Magallana gigas</name>
    <name type="common">Pacific oyster</name>
    <name type="synonym">Crassostrea gigas</name>
    <dbReference type="NCBI Taxonomy" id="29159"/>
    <lineage>
        <taxon>Eukaryota</taxon>
        <taxon>Metazoa</taxon>
        <taxon>Spiralia</taxon>
        <taxon>Lophotrochozoa</taxon>
        <taxon>Mollusca</taxon>
        <taxon>Bivalvia</taxon>
        <taxon>Autobranchia</taxon>
        <taxon>Pteriomorphia</taxon>
        <taxon>Ostreida</taxon>
        <taxon>Ostreoidea</taxon>
        <taxon>Ostreidae</taxon>
        <taxon>Magallana</taxon>
    </lineage>
</organism>
<dbReference type="FunFam" id="1.10.10.10:FF:000073">
    <property type="entry name" value="E2F transcription factor 8"/>
    <property type="match status" value="1"/>
</dbReference>
<dbReference type="Pfam" id="PF02319">
    <property type="entry name" value="WHD_E2F_TDP"/>
    <property type="match status" value="2"/>
</dbReference>
<evidence type="ECO:0000313" key="13">
    <source>
        <dbReference type="EMBL" id="EKC37784.1"/>
    </source>
</evidence>
<evidence type="ECO:0000256" key="7">
    <source>
        <dbReference type="ARBA" id="ARBA00023163"/>
    </source>
</evidence>
<dbReference type="GO" id="GO:0000978">
    <property type="term" value="F:RNA polymerase II cis-regulatory region sequence-specific DNA binding"/>
    <property type="evidence" value="ECO:0007669"/>
    <property type="project" value="InterPro"/>
</dbReference>
<dbReference type="InterPro" id="IPR015633">
    <property type="entry name" value="E2F"/>
</dbReference>
<dbReference type="InParanoid" id="K1R2L0"/>
<feature type="region of interest" description="Disordered" evidence="11">
    <location>
        <begin position="174"/>
        <end position="198"/>
    </location>
</feature>
<dbReference type="PANTHER" id="PTHR12081:SF7">
    <property type="entry name" value="TRANSCRIPTION FACTOR EFL-3"/>
    <property type="match status" value="1"/>
</dbReference>
<dbReference type="InterPro" id="IPR003316">
    <property type="entry name" value="E2F_WHTH_DNA-bd_dom"/>
</dbReference>
<proteinExistence type="inferred from homology"/>
<dbReference type="GO" id="GO:0045892">
    <property type="term" value="P:negative regulation of DNA-templated transcription"/>
    <property type="evidence" value="ECO:0007669"/>
    <property type="project" value="UniProtKB-ARBA"/>
</dbReference>
<dbReference type="AlphaFoldDB" id="K1R2L0"/>
<dbReference type="HOGENOM" id="CLU_014845_2_0_1"/>
<dbReference type="InterPro" id="IPR036388">
    <property type="entry name" value="WH-like_DNA-bd_sf"/>
</dbReference>
<protein>
    <submittedName>
        <fullName evidence="13">Transcription factor E2F8</fullName>
    </submittedName>
</protein>
<gene>
    <name evidence="13" type="ORF">CGI_10023548</name>
</gene>
<dbReference type="GO" id="GO:0090575">
    <property type="term" value="C:RNA polymerase II transcription regulator complex"/>
    <property type="evidence" value="ECO:0007669"/>
    <property type="project" value="TreeGrafter"/>
</dbReference>
<evidence type="ECO:0000256" key="8">
    <source>
        <dbReference type="ARBA" id="ARBA00023242"/>
    </source>
</evidence>
<evidence type="ECO:0000256" key="2">
    <source>
        <dbReference type="ARBA" id="ARBA00010940"/>
    </source>
</evidence>
<feature type="compositionally biased region" description="Basic and acidic residues" evidence="11">
    <location>
        <begin position="702"/>
        <end position="713"/>
    </location>
</feature>
<feature type="region of interest" description="Disordered" evidence="11">
    <location>
        <begin position="690"/>
        <end position="755"/>
    </location>
</feature>
<dbReference type="Gene3D" id="1.10.10.10">
    <property type="entry name" value="Winged helix-like DNA-binding domain superfamily/Winged helix DNA-binding domain"/>
    <property type="match status" value="2"/>
</dbReference>
<dbReference type="PANTHER" id="PTHR12081">
    <property type="entry name" value="TRANSCRIPTION FACTOR E2F"/>
    <property type="match status" value="1"/>
</dbReference>
<comment type="similarity">
    <text evidence="2 10">Belongs to the E2F/DP family.</text>
</comment>
<keyword evidence="8 10" id="KW-0539">Nucleus</keyword>
<keyword evidence="4 10" id="KW-0805">Transcription regulation</keyword>
<accession>K1R2L0</accession>
<evidence type="ECO:0000256" key="1">
    <source>
        <dbReference type="ARBA" id="ARBA00004123"/>
    </source>
</evidence>
<evidence type="ECO:0000256" key="5">
    <source>
        <dbReference type="ARBA" id="ARBA00023125"/>
    </source>
</evidence>
<feature type="compositionally biased region" description="Basic and acidic residues" evidence="11">
    <location>
        <begin position="103"/>
        <end position="114"/>
    </location>
</feature>
<comment type="subcellular location">
    <subcellularLocation>
        <location evidence="1 10">Nucleus</location>
    </subcellularLocation>
</comment>
<evidence type="ECO:0000259" key="12">
    <source>
        <dbReference type="SMART" id="SM01372"/>
    </source>
</evidence>
<dbReference type="GO" id="GO:0000981">
    <property type="term" value="F:DNA-binding transcription factor activity, RNA polymerase II-specific"/>
    <property type="evidence" value="ECO:0007669"/>
    <property type="project" value="TreeGrafter"/>
</dbReference>
<sequence>MQSRTGCDFFKQVSSGLSNPLAEMTEINLPSLYSLDTNPVIEESTVELHTKIDRIPFSPINKQNAGVSALKCNSSPKILAASDKENMRAKSRSKKESSGSPIKAERKSSTKSEKSSVVTDGQSVKMERVKSDSECSVDSIGERPSTPTGNPETPAPLTPTANLKMLFSAVSPELRNREKQLEEESEGRESDDLGGKFKPLNLDAELAASQNEDENGDWKPGSRKEKSLGLLCQKFLQKYPENPETEESLEISLDEVAKELAVERRRIYDIVNVLESVEIVSRLAKNKYAWHGKTNLVNTLAKLKALADAEGFGELVLKVKDYELNRELAEQNGSVYSATPPLVMDPENPNAALLRKDKSLGIMSQKFLMLFLVSRPRVVNLDLAAKILIGDPNIDRTENAKFKTKIRRLYDIANILATLNLIRKIRITDIRDRKPTYQYIGPDLEQVHELNVCYHDGYHRPSSRHSMLDCVKNQQMSDILSPNGYRPIKPNSPYSDDRGLSDGGVKKNSMPRHSSFEQICQVAEKERDKLYASMSQPSSPTEKLSFDDAQMSLSQEEPSTVRKSYSKRIIVKQKGTEFQIIHPPKTAVLKSDAATSAEANSSGVAAKDGKTTETIVIKAKQNSSLPLTKDQINAVLKSLKVPVPIKKEAEIKEIQSPVKSENAPEAGVFQAVKRAYVIQNGEPEVKRFRLEYPSPPTDEDEARVKKTSTEIKGKTPPQRALMSDFMEAQGGKGMSEGESNKGMDSCDSEQSVNGKSNQQGQIHRIAVQLPNQPPTILQLPFIQRQPATSISHMQIIQGVPMSATDSSGQAVNFMVPVTFSPPLTPNSSASPSPTVFTFQGQQTYVNQTSSVPHFIGQPPVKLSPIPASMSSASHTSAVQSSPVISQQMITPTERPTPPTTKYFRNTPGGLIPLSTISAAANNFAAKEGLTTARRLDLPDLSANDVC</sequence>
<evidence type="ECO:0000256" key="3">
    <source>
        <dbReference type="ARBA" id="ARBA00022491"/>
    </source>
</evidence>
<dbReference type="SUPFAM" id="SSF46785">
    <property type="entry name" value="Winged helix' DNA-binding domain"/>
    <property type="match status" value="2"/>
</dbReference>
<dbReference type="SMART" id="SM01372">
    <property type="entry name" value="E2F_TDP"/>
    <property type="match status" value="2"/>
</dbReference>
<feature type="compositionally biased region" description="Basic and acidic residues" evidence="11">
    <location>
        <begin position="174"/>
        <end position="195"/>
    </location>
</feature>
<evidence type="ECO:0000256" key="6">
    <source>
        <dbReference type="ARBA" id="ARBA00023159"/>
    </source>
</evidence>
<evidence type="ECO:0000256" key="4">
    <source>
        <dbReference type="ARBA" id="ARBA00023015"/>
    </source>
</evidence>
<name>K1R2L0_MAGGI</name>
<dbReference type="InterPro" id="IPR036390">
    <property type="entry name" value="WH_DNA-bd_sf"/>
</dbReference>
<keyword evidence="9" id="KW-0131">Cell cycle</keyword>
<feature type="region of interest" description="Disordered" evidence="11">
    <location>
        <begin position="79"/>
        <end position="160"/>
    </location>
</feature>
<evidence type="ECO:0000256" key="11">
    <source>
        <dbReference type="SAM" id="MobiDB-lite"/>
    </source>
</evidence>
<keyword evidence="5 10" id="KW-0238">DNA-binding</keyword>
<feature type="region of interest" description="Disordered" evidence="11">
    <location>
        <begin position="479"/>
        <end position="514"/>
    </location>
</feature>
<keyword evidence="6" id="KW-0010">Activator</keyword>
<feature type="domain" description="E2F/DP family winged-helix DNA-binding" evidence="12">
    <location>
        <begin position="355"/>
        <end position="441"/>
    </location>
</feature>
<feature type="domain" description="E2F/DP family winged-helix DNA-binding" evidence="12">
    <location>
        <begin position="223"/>
        <end position="292"/>
    </location>
</feature>
<evidence type="ECO:0000256" key="10">
    <source>
        <dbReference type="RuleBase" id="RU003796"/>
    </source>
</evidence>
<keyword evidence="3" id="KW-0678">Repressor</keyword>
<reference evidence="13" key="1">
    <citation type="journal article" date="2012" name="Nature">
        <title>The oyster genome reveals stress adaptation and complexity of shell formation.</title>
        <authorList>
            <person name="Zhang G."/>
            <person name="Fang X."/>
            <person name="Guo X."/>
            <person name="Li L."/>
            <person name="Luo R."/>
            <person name="Xu F."/>
            <person name="Yang P."/>
            <person name="Zhang L."/>
            <person name="Wang X."/>
            <person name="Qi H."/>
            <person name="Xiong Z."/>
            <person name="Que H."/>
            <person name="Xie Y."/>
            <person name="Holland P.W."/>
            <person name="Paps J."/>
            <person name="Zhu Y."/>
            <person name="Wu F."/>
            <person name="Chen Y."/>
            <person name="Wang J."/>
            <person name="Peng C."/>
            <person name="Meng J."/>
            <person name="Yang L."/>
            <person name="Liu J."/>
            <person name="Wen B."/>
            <person name="Zhang N."/>
            <person name="Huang Z."/>
            <person name="Zhu Q."/>
            <person name="Feng Y."/>
            <person name="Mount A."/>
            <person name="Hedgecock D."/>
            <person name="Xu Z."/>
            <person name="Liu Y."/>
            <person name="Domazet-Loso T."/>
            <person name="Du Y."/>
            <person name="Sun X."/>
            <person name="Zhang S."/>
            <person name="Liu B."/>
            <person name="Cheng P."/>
            <person name="Jiang X."/>
            <person name="Li J."/>
            <person name="Fan D."/>
            <person name="Wang W."/>
            <person name="Fu W."/>
            <person name="Wang T."/>
            <person name="Wang B."/>
            <person name="Zhang J."/>
            <person name="Peng Z."/>
            <person name="Li Y."/>
            <person name="Li N."/>
            <person name="Wang J."/>
            <person name="Chen M."/>
            <person name="He Y."/>
            <person name="Tan F."/>
            <person name="Song X."/>
            <person name="Zheng Q."/>
            <person name="Huang R."/>
            <person name="Yang H."/>
            <person name="Du X."/>
            <person name="Chen L."/>
            <person name="Yang M."/>
            <person name="Gaffney P.M."/>
            <person name="Wang S."/>
            <person name="Luo L."/>
            <person name="She Z."/>
            <person name="Ming Y."/>
            <person name="Huang W."/>
            <person name="Zhang S."/>
            <person name="Huang B."/>
            <person name="Zhang Y."/>
            <person name="Qu T."/>
            <person name="Ni P."/>
            <person name="Miao G."/>
            <person name="Wang J."/>
            <person name="Wang Q."/>
            <person name="Steinberg C.E."/>
            <person name="Wang H."/>
            <person name="Li N."/>
            <person name="Qian L."/>
            <person name="Zhang G."/>
            <person name="Li Y."/>
            <person name="Yang H."/>
            <person name="Liu X."/>
            <person name="Wang J."/>
            <person name="Yin Y."/>
            <person name="Wang J."/>
        </authorList>
    </citation>
    <scope>NUCLEOTIDE SEQUENCE [LARGE SCALE GENOMIC DNA]</scope>
    <source>
        <strain evidence="13">05x7-T-G4-1.051#20</strain>
    </source>
</reference>
<dbReference type="EMBL" id="JH816961">
    <property type="protein sequence ID" value="EKC37784.1"/>
    <property type="molecule type" value="Genomic_DNA"/>
</dbReference>